<sequence length="549" mass="62796">MLRYTHGATYVGNVHWAAVLESISELREHYEEREGASMTMPTGTSSNYMSHTSSAGPRLLYAPVQATKAEILTSIPSRQVVDRMVTRYFNTQYNVSLPVLHRGRFLREYEKFWQAPASASMLWIGLLFSIMALGTHLQLCTDDQPSSDITARAYVFRERTIHCLRLGQFTRGKEDVLETMLNYLFLEILLCKDADNGLWLVLGMIVQLALSLGYHRDAKNFSRSKISPFAGEMRRRVWAVIVQTDLRLSSQIGLPRLLKLHQCDTADPHNLLDTDFDETTVELPPSRPESEVTPVLYVLAKNRIDRLSDLISSYVNMADNGEHAYAETIELDRKLQQGITSLPAIFQWQPVTVSQSMMLSPQIIAHRVLFHLSKQRLTIWLHRRYLEPPYVDAQYRYSRNACVQAAMEILQLQKLIDEETYPDGLLYSVRFLVVTSLAQFVFLLGMSILSYYLQLLKIQPDAASLQNEPDENRKKDENEKEMVIDQDQDARVARIYSLLRDSHSIWLRSGSVSREARKAAKHLSLVLGLREQEEDLSSVTTTTTECLAN</sequence>
<dbReference type="GO" id="GO:0008270">
    <property type="term" value="F:zinc ion binding"/>
    <property type="evidence" value="ECO:0007669"/>
    <property type="project" value="InterPro"/>
</dbReference>
<dbReference type="GO" id="GO:0003677">
    <property type="term" value="F:DNA binding"/>
    <property type="evidence" value="ECO:0007669"/>
    <property type="project" value="InterPro"/>
</dbReference>
<keyword evidence="3" id="KW-1133">Transmembrane helix</keyword>
<dbReference type="EMBL" id="MU032350">
    <property type="protein sequence ID" value="KAF3762958.1"/>
    <property type="molecule type" value="Genomic_DNA"/>
</dbReference>
<evidence type="ECO:0000313" key="5">
    <source>
        <dbReference type="EMBL" id="KAF3762958.1"/>
    </source>
</evidence>
<dbReference type="PANTHER" id="PTHR31001">
    <property type="entry name" value="UNCHARACTERIZED TRANSCRIPTIONAL REGULATORY PROTEIN"/>
    <property type="match status" value="1"/>
</dbReference>
<proteinExistence type="predicted"/>
<dbReference type="SMART" id="SM00906">
    <property type="entry name" value="Fungal_trans"/>
    <property type="match status" value="1"/>
</dbReference>
<dbReference type="PANTHER" id="PTHR31001:SF74">
    <property type="entry name" value="ZN(II)2CYS6 TRANSCRIPTION FACTOR (EUROFUNG)"/>
    <property type="match status" value="1"/>
</dbReference>
<accession>A0A9P4XXS2</accession>
<keyword evidence="3" id="KW-0472">Membrane</keyword>
<dbReference type="GO" id="GO:0006351">
    <property type="term" value="P:DNA-templated transcription"/>
    <property type="evidence" value="ECO:0007669"/>
    <property type="project" value="InterPro"/>
</dbReference>
<comment type="subcellular location">
    <subcellularLocation>
        <location evidence="1">Nucleus</location>
    </subcellularLocation>
</comment>
<feature type="domain" description="Xylanolytic transcriptional activator regulatory" evidence="4">
    <location>
        <begin position="198"/>
        <end position="274"/>
    </location>
</feature>
<dbReference type="AlphaFoldDB" id="A0A9P4XXS2"/>
<dbReference type="RefSeq" id="XP_040773937.1">
    <property type="nucleotide sequence ID" value="XM_040921731.1"/>
</dbReference>
<dbReference type="InterPro" id="IPR050613">
    <property type="entry name" value="Sec_Metabolite_Reg"/>
</dbReference>
<dbReference type="Pfam" id="PF04082">
    <property type="entry name" value="Fungal_trans"/>
    <property type="match status" value="1"/>
</dbReference>
<keyword evidence="3" id="KW-0812">Transmembrane</keyword>
<feature type="transmembrane region" description="Helical" evidence="3">
    <location>
        <begin position="197"/>
        <end position="215"/>
    </location>
</feature>
<feature type="transmembrane region" description="Helical" evidence="3">
    <location>
        <begin position="431"/>
        <end position="453"/>
    </location>
</feature>
<evidence type="ECO:0000313" key="6">
    <source>
        <dbReference type="Proteomes" id="UP000803844"/>
    </source>
</evidence>
<keyword evidence="6" id="KW-1185">Reference proteome</keyword>
<organism evidence="5 6">
    <name type="scientific">Cryphonectria parasitica (strain ATCC 38755 / EP155)</name>
    <dbReference type="NCBI Taxonomy" id="660469"/>
    <lineage>
        <taxon>Eukaryota</taxon>
        <taxon>Fungi</taxon>
        <taxon>Dikarya</taxon>
        <taxon>Ascomycota</taxon>
        <taxon>Pezizomycotina</taxon>
        <taxon>Sordariomycetes</taxon>
        <taxon>Sordariomycetidae</taxon>
        <taxon>Diaporthales</taxon>
        <taxon>Cryphonectriaceae</taxon>
        <taxon>Cryphonectria-Endothia species complex</taxon>
        <taxon>Cryphonectria</taxon>
    </lineage>
</organism>
<name>A0A9P4XXS2_CRYP1</name>
<evidence type="ECO:0000256" key="2">
    <source>
        <dbReference type="ARBA" id="ARBA00023242"/>
    </source>
</evidence>
<evidence type="ECO:0000256" key="3">
    <source>
        <dbReference type="SAM" id="Phobius"/>
    </source>
</evidence>
<keyword evidence="2" id="KW-0539">Nucleus</keyword>
<dbReference type="GO" id="GO:0005634">
    <property type="term" value="C:nucleus"/>
    <property type="evidence" value="ECO:0007669"/>
    <property type="project" value="UniProtKB-SubCell"/>
</dbReference>
<evidence type="ECO:0000259" key="4">
    <source>
        <dbReference type="SMART" id="SM00906"/>
    </source>
</evidence>
<dbReference type="OrthoDB" id="5431381at2759"/>
<evidence type="ECO:0000256" key="1">
    <source>
        <dbReference type="ARBA" id="ARBA00004123"/>
    </source>
</evidence>
<feature type="transmembrane region" description="Helical" evidence="3">
    <location>
        <begin position="112"/>
        <end position="133"/>
    </location>
</feature>
<dbReference type="Proteomes" id="UP000803844">
    <property type="component" value="Unassembled WGS sequence"/>
</dbReference>
<reference evidence="5" key="1">
    <citation type="journal article" date="2020" name="Phytopathology">
        <title>Genome sequence of the chestnut blight fungus Cryphonectria parasitica EP155: A fundamental resource for an archetypical invasive plant pathogen.</title>
        <authorList>
            <person name="Crouch J.A."/>
            <person name="Dawe A."/>
            <person name="Aerts A."/>
            <person name="Barry K."/>
            <person name="Churchill A.C.L."/>
            <person name="Grimwood J."/>
            <person name="Hillman B."/>
            <person name="Milgroom M.G."/>
            <person name="Pangilinan J."/>
            <person name="Smith M."/>
            <person name="Salamov A."/>
            <person name="Schmutz J."/>
            <person name="Yadav J."/>
            <person name="Grigoriev I.V."/>
            <person name="Nuss D."/>
        </authorList>
    </citation>
    <scope>NUCLEOTIDE SEQUENCE</scope>
    <source>
        <strain evidence="5">EP155</strain>
    </source>
</reference>
<dbReference type="InterPro" id="IPR007219">
    <property type="entry name" value="XnlR_reg_dom"/>
</dbReference>
<dbReference type="CDD" id="cd12148">
    <property type="entry name" value="fungal_TF_MHR"/>
    <property type="match status" value="1"/>
</dbReference>
<dbReference type="GeneID" id="63838860"/>
<comment type="caution">
    <text evidence="5">The sequence shown here is derived from an EMBL/GenBank/DDBJ whole genome shotgun (WGS) entry which is preliminary data.</text>
</comment>
<gene>
    <name evidence="5" type="ORF">M406DRAFT_342059</name>
</gene>
<protein>
    <submittedName>
        <fullName evidence="5">Fungal-specific transcription factor domain protein</fullName>
    </submittedName>
</protein>